<accession>A0A0F9E0G0</accession>
<comment type="caution">
    <text evidence="1">The sequence shown here is derived from an EMBL/GenBank/DDBJ whole genome shotgun (WGS) entry which is preliminary data.</text>
</comment>
<protein>
    <submittedName>
        <fullName evidence="1">Uncharacterized protein</fullName>
    </submittedName>
</protein>
<name>A0A0F9E0G0_9ZZZZ</name>
<organism evidence="1">
    <name type="scientific">marine sediment metagenome</name>
    <dbReference type="NCBI Taxonomy" id="412755"/>
    <lineage>
        <taxon>unclassified sequences</taxon>
        <taxon>metagenomes</taxon>
        <taxon>ecological metagenomes</taxon>
    </lineage>
</organism>
<dbReference type="EMBL" id="LAZR01026836">
    <property type="protein sequence ID" value="KKL67508.1"/>
    <property type="molecule type" value="Genomic_DNA"/>
</dbReference>
<dbReference type="AlphaFoldDB" id="A0A0F9E0G0"/>
<sequence>MQDSIAGILTKDMSVQERNYALGELASSALATFAMNVVHSYKDLSLTEFKNVDIAEAACEAIFHSVVRTVRLACVGDEGVRRYATMVDL</sequence>
<proteinExistence type="predicted"/>
<gene>
    <name evidence="1" type="ORF">LCGC14_2134290</name>
</gene>
<evidence type="ECO:0000313" key="1">
    <source>
        <dbReference type="EMBL" id="KKL67508.1"/>
    </source>
</evidence>
<reference evidence="1" key="1">
    <citation type="journal article" date="2015" name="Nature">
        <title>Complex archaea that bridge the gap between prokaryotes and eukaryotes.</title>
        <authorList>
            <person name="Spang A."/>
            <person name="Saw J.H."/>
            <person name="Jorgensen S.L."/>
            <person name="Zaremba-Niedzwiedzka K."/>
            <person name="Martijn J."/>
            <person name="Lind A.E."/>
            <person name="van Eijk R."/>
            <person name="Schleper C."/>
            <person name="Guy L."/>
            <person name="Ettema T.J."/>
        </authorList>
    </citation>
    <scope>NUCLEOTIDE SEQUENCE</scope>
</reference>